<protein>
    <submittedName>
        <fullName evidence="2">Response regulator transcription factor</fullName>
    </submittedName>
</protein>
<dbReference type="EMBL" id="BAAATZ010000006">
    <property type="protein sequence ID" value="GAA2722102.1"/>
    <property type="molecule type" value="Genomic_DNA"/>
</dbReference>
<dbReference type="Proteomes" id="UP001501842">
    <property type="component" value="Unassembled WGS sequence"/>
</dbReference>
<accession>A0ABP6GE39</accession>
<dbReference type="SMART" id="SM00421">
    <property type="entry name" value="HTH_LUXR"/>
    <property type="match status" value="1"/>
</dbReference>
<keyword evidence="3" id="KW-1185">Reference proteome</keyword>
<dbReference type="InterPro" id="IPR036388">
    <property type="entry name" value="WH-like_DNA-bd_sf"/>
</dbReference>
<comment type="caution">
    <text evidence="2">The sequence shown here is derived from an EMBL/GenBank/DDBJ whole genome shotgun (WGS) entry which is preliminary data.</text>
</comment>
<proteinExistence type="predicted"/>
<sequence>MRGDEELLARAGHLFAGVREEFVCAARDLSTWSQPAARSAVRDRMRAAGPGRFEVRKLFSPAVLADERARTHLREVAAAGAEVRVAATPLPHETIIIDRRLMILAGPDSPSREYTVTASPGLVGGVLSLFEAAWEASRDFESWLPGDLPHLEPDARAVLRALSSGLTDETASRRLGLSLRTYRRRVADLMTTLQADSRFQAGLRAAALGL</sequence>
<evidence type="ECO:0000313" key="2">
    <source>
        <dbReference type="EMBL" id="GAA2722102.1"/>
    </source>
</evidence>
<dbReference type="InterPro" id="IPR000792">
    <property type="entry name" value="Tscrpt_reg_LuxR_C"/>
</dbReference>
<evidence type="ECO:0000313" key="3">
    <source>
        <dbReference type="Proteomes" id="UP001501842"/>
    </source>
</evidence>
<gene>
    <name evidence="2" type="ORF">GCM10010439_13810</name>
</gene>
<reference evidence="3" key="1">
    <citation type="journal article" date="2019" name="Int. J. Syst. Evol. Microbiol.">
        <title>The Global Catalogue of Microorganisms (GCM) 10K type strain sequencing project: providing services to taxonomists for standard genome sequencing and annotation.</title>
        <authorList>
            <consortium name="The Broad Institute Genomics Platform"/>
            <consortium name="The Broad Institute Genome Sequencing Center for Infectious Disease"/>
            <person name="Wu L."/>
            <person name="Ma J."/>
        </authorList>
    </citation>
    <scope>NUCLEOTIDE SEQUENCE [LARGE SCALE GENOMIC DNA]</scope>
    <source>
        <strain evidence="3">JCM 8201</strain>
    </source>
</reference>
<dbReference type="Gene3D" id="1.10.10.10">
    <property type="entry name" value="Winged helix-like DNA-binding domain superfamily/Winged helix DNA-binding domain"/>
    <property type="match status" value="1"/>
</dbReference>
<feature type="domain" description="HTH luxR-type" evidence="1">
    <location>
        <begin position="148"/>
        <end position="205"/>
    </location>
</feature>
<name>A0ABP6GE39_9ACTN</name>
<dbReference type="PANTHER" id="PTHR34293:SF1">
    <property type="entry name" value="HTH-TYPE TRANSCRIPTIONAL REGULATOR TRMBL2"/>
    <property type="match status" value="1"/>
</dbReference>
<dbReference type="InterPro" id="IPR051797">
    <property type="entry name" value="TrmB-like"/>
</dbReference>
<dbReference type="InterPro" id="IPR016032">
    <property type="entry name" value="Sig_transdc_resp-reg_C-effctor"/>
</dbReference>
<dbReference type="PANTHER" id="PTHR34293">
    <property type="entry name" value="HTH-TYPE TRANSCRIPTIONAL REGULATOR TRMBL2"/>
    <property type="match status" value="1"/>
</dbReference>
<dbReference type="SUPFAM" id="SSF46894">
    <property type="entry name" value="C-terminal effector domain of the bipartite response regulators"/>
    <property type="match status" value="1"/>
</dbReference>
<evidence type="ECO:0000259" key="1">
    <source>
        <dbReference type="SMART" id="SM00421"/>
    </source>
</evidence>
<organism evidence="2 3">
    <name type="scientific">Actinocorallia aurantiaca</name>
    <dbReference type="NCBI Taxonomy" id="46204"/>
    <lineage>
        <taxon>Bacteria</taxon>
        <taxon>Bacillati</taxon>
        <taxon>Actinomycetota</taxon>
        <taxon>Actinomycetes</taxon>
        <taxon>Streptosporangiales</taxon>
        <taxon>Thermomonosporaceae</taxon>
        <taxon>Actinocorallia</taxon>
    </lineage>
</organism>